<dbReference type="GO" id="GO:0016740">
    <property type="term" value="F:transferase activity"/>
    <property type="evidence" value="ECO:0007669"/>
    <property type="project" value="UniProtKB-KW"/>
</dbReference>
<dbReference type="OrthoDB" id="9796381at2"/>
<evidence type="ECO:0000313" key="2">
    <source>
        <dbReference type="Proteomes" id="UP000234384"/>
    </source>
</evidence>
<dbReference type="EMBL" id="PKHE01000001">
    <property type="protein sequence ID" value="PKY90732.1"/>
    <property type="molecule type" value="Genomic_DNA"/>
</dbReference>
<dbReference type="SUPFAM" id="SSF55729">
    <property type="entry name" value="Acyl-CoA N-acyltransferases (Nat)"/>
    <property type="match status" value="1"/>
</dbReference>
<name>A0A2I1K585_9LACT</name>
<accession>A0A2I1K585</accession>
<dbReference type="Proteomes" id="UP000234384">
    <property type="component" value="Unassembled WGS sequence"/>
</dbReference>
<dbReference type="AlphaFoldDB" id="A0A2I1K585"/>
<proteinExistence type="predicted"/>
<comment type="caution">
    <text evidence="1">The sequence shown here is derived from an EMBL/GenBank/DDBJ whole genome shotgun (WGS) entry which is preliminary data.</text>
</comment>
<protein>
    <submittedName>
        <fullName evidence="1">GNAT family N-acetyltransferase</fullName>
    </submittedName>
</protein>
<dbReference type="Gene3D" id="3.40.630.30">
    <property type="match status" value="1"/>
</dbReference>
<organism evidence="1 2">
    <name type="scientific">Falseniella ignava</name>
    <dbReference type="NCBI Taxonomy" id="137730"/>
    <lineage>
        <taxon>Bacteria</taxon>
        <taxon>Bacillati</taxon>
        <taxon>Bacillota</taxon>
        <taxon>Bacilli</taxon>
        <taxon>Lactobacillales</taxon>
        <taxon>Aerococcaceae</taxon>
        <taxon>Falseniella</taxon>
    </lineage>
</organism>
<dbReference type="InterPro" id="IPR016181">
    <property type="entry name" value="Acyl_CoA_acyltransferase"/>
</dbReference>
<gene>
    <name evidence="1" type="ORF">CYJ57_00730</name>
</gene>
<dbReference type="RefSeq" id="WP_101953668.1">
    <property type="nucleotide sequence ID" value="NZ_PKHE01000001.1"/>
</dbReference>
<reference evidence="1 2" key="1">
    <citation type="submission" date="2017-12" db="EMBL/GenBank/DDBJ databases">
        <title>Phylogenetic diversity of female urinary microbiome.</title>
        <authorList>
            <person name="Thomas-White K."/>
            <person name="Wolfe A.J."/>
        </authorList>
    </citation>
    <scope>NUCLEOTIDE SEQUENCE [LARGE SCALE GENOMIC DNA]</scope>
    <source>
        <strain evidence="1 2">UMB0898</strain>
    </source>
</reference>
<evidence type="ECO:0000313" key="1">
    <source>
        <dbReference type="EMBL" id="PKY90732.1"/>
    </source>
</evidence>
<sequence length="168" mass="19217">MKLSVRPAKLSDLWDIMEIIDYAKALQQEQGNLNQWGENYPLKHHIESDIEQGESYVVVSTDQDGEAYLVGTFCLMKKPEQSYTTIEGSWLNDAPYVTVHRMASRQCGTGRFIIESLKRNFLNIRIDTHRDNAAMLHLLSSSGFEYCGKIQLINGGGERLAFHYVRED</sequence>
<keyword evidence="1" id="KW-0808">Transferase</keyword>